<dbReference type="SUPFAM" id="SSF55021">
    <property type="entry name" value="ACT-like"/>
    <property type="match status" value="1"/>
</dbReference>
<dbReference type="Pfam" id="PF13840">
    <property type="entry name" value="ACT_7"/>
    <property type="match status" value="1"/>
</dbReference>
<dbReference type="InterPro" id="IPR027795">
    <property type="entry name" value="CASTOR_ACT_dom"/>
</dbReference>
<evidence type="ECO:0000313" key="2">
    <source>
        <dbReference type="EMBL" id="EXG80816.1"/>
    </source>
</evidence>
<sequence>MSTFVPQKLHLRPDLFAIERHDSEDIVGSADWVALVRAPQGLTVIRTVADAADGWRAFQGQSSHELDVPGMLLSILAPLGEAGLPVFAASTYDADLVLVPASHAEKAATVLSTAGHEVHEDRDHHESL</sequence>
<dbReference type="InterPro" id="IPR045865">
    <property type="entry name" value="ACT-like_dom_sf"/>
</dbReference>
<dbReference type="EMBL" id="JFBT01000001">
    <property type="protein sequence ID" value="EXG80816.1"/>
    <property type="molecule type" value="Genomic_DNA"/>
</dbReference>
<evidence type="ECO:0000259" key="1">
    <source>
        <dbReference type="Pfam" id="PF13840"/>
    </source>
</evidence>
<dbReference type="AlphaFoldDB" id="A0A011AFM8"/>
<proteinExistence type="predicted"/>
<dbReference type="OrthoDB" id="5615858at2"/>
<name>A0A011AFM8_9ACTN</name>
<reference evidence="2 3" key="1">
    <citation type="submission" date="2013-07" db="EMBL/GenBank/DDBJ databases">
        <authorList>
            <consortium name="DOE Joint Genome Institute"/>
            <person name="Eisen J."/>
            <person name="Huntemann M."/>
            <person name="Han J."/>
            <person name="Chen A."/>
            <person name="Kyrpides N."/>
            <person name="Mavromatis K."/>
            <person name="Markowitz V."/>
            <person name="Palaniappan K."/>
            <person name="Ivanova N."/>
            <person name="Schaumberg A."/>
            <person name="Pati A."/>
            <person name="Liolios K."/>
            <person name="Nordberg H.P."/>
            <person name="Cantor M.N."/>
            <person name="Hua S.X."/>
            <person name="Woyke T."/>
        </authorList>
    </citation>
    <scope>NUCLEOTIDE SEQUENCE [LARGE SCALE GENOMIC DNA]</scope>
    <source>
        <strain evidence="2 3">DSM 44712</strain>
    </source>
</reference>
<keyword evidence="3" id="KW-1185">Reference proteome</keyword>
<accession>A0A011AFM8</accession>
<organism evidence="2 3">
    <name type="scientific">Cryptosporangium arvum DSM 44712</name>
    <dbReference type="NCBI Taxonomy" id="927661"/>
    <lineage>
        <taxon>Bacteria</taxon>
        <taxon>Bacillati</taxon>
        <taxon>Actinomycetota</taxon>
        <taxon>Actinomycetes</taxon>
        <taxon>Cryptosporangiales</taxon>
        <taxon>Cryptosporangiaceae</taxon>
        <taxon>Cryptosporangium</taxon>
    </lineage>
</organism>
<feature type="domain" description="CASTOR ACT" evidence="1">
    <location>
        <begin position="52"/>
        <end position="112"/>
    </location>
</feature>
<dbReference type="Proteomes" id="UP000021053">
    <property type="component" value="Unassembled WGS sequence"/>
</dbReference>
<gene>
    <name evidence="2" type="ORF">CryarDRAFT_1911</name>
</gene>
<protein>
    <recommendedName>
        <fullName evidence="1">CASTOR ACT domain-containing protein</fullName>
    </recommendedName>
</protein>
<dbReference type="HOGENOM" id="CLU_130568_1_0_11"/>
<dbReference type="Gene3D" id="3.30.2130.10">
    <property type="entry name" value="VC0802-like"/>
    <property type="match status" value="1"/>
</dbReference>
<evidence type="ECO:0000313" key="3">
    <source>
        <dbReference type="Proteomes" id="UP000021053"/>
    </source>
</evidence>
<dbReference type="RefSeq" id="WP_035849901.1">
    <property type="nucleotide sequence ID" value="NZ_KK073874.1"/>
</dbReference>
<comment type="caution">
    <text evidence="2">The sequence shown here is derived from an EMBL/GenBank/DDBJ whole genome shotgun (WGS) entry which is preliminary data.</text>
</comment>